<evidence type="ECO:0000313" key="2">
    <source>
        <dbReference type="EMBL" id="TQV73022.1"/>
    </source>
</evidence>
<comment type="caution">
    <text evidence="2">The sequence shown here is derived from an EMBL/GenBank/DDBJ whole genome shotgun (WGS) entry which is preliminary data.</text>
</comment>
<dbReference type="Proteomes" id="UP000317839">
    <property type="component" value="Unassembled WGS sequence"/>
</dbReference>
<organism evidence="2 3">
    <name type="scientific">Aliikangiella marina</name>
    <dbReference type="NCBI Taxonomy" id="1712262"/>
    <lineage>
        <taxon>Bacteria</taxon>
        <taxon>Pseudomonadati</taxon>
        <taxon>Pseudomonadota</taxon>
        <taxon>Gammaproteobacteria</taxon>
        <taxon>Oceanospirillales</taxon>
        <taxon>Pleioneaceae</taxon>
        <taxon>Aliikangiella</taxon>
    </lineage>
</organism>
<gene>
    <name evidence="2" type="ORF">FLL45_16295</name>
</gene>
<dbReference type="PANTHER" id="PTHR38602:SF1">
    <property type="entry name" value="INNER MEMBRANE PROTEIN"/>
    <property type="match status" value="1"/>
</dbReference>
<feature type="transmembrane region" description="Helical" evidence="1">
    <location>
        <begin position="43"/>
        <end position="59"/>
    </location>
</feature>
<dbReference type="AlphaFoldDB" id="A0A545T765"/>
<feature type="transmembrane region" description="Helical" evidence="1">
    <location>
        <begin position="6"/>
        <end position="22"/>
    </location>
</feature>
<dbReference type="InterPro" id="IPR019201">
    <property type="entry name" value="DUF2065"/>
</dbReference>
<evidence type="ECO:0000256" key="1">
    <source>
        <dbReference type="SAM" id="Phobius"/>
    </source>
</evidence>
<keyword evidence="1" id="KW-0472">Membrane</keyword>
<evidence type="ECO:0000313" key="3">
    <source>
        <dbReference type="Proteomes" id="UP000317839"/>
    </source>
</evidence>
<keyword evidence="1" id="KW-0812">Transmembrane</keyword>
<keyword evidence="3" id="KW-1185">Reference proteome</keyword>
<sequence length="60" mass="6456">MSDLWAAIAIAIILEGIMPFLAPKAWKETVAKIASLPDKSIRGFGLTAMVVGLLFLSLVR</sequence>
<reference evidence="2 3" key="1">
    <citation type="submission" date="2019-06" db="EMBL/GenBank/DDBJ databases">
        <title>Draft genome of Aliikangiella marina GYP-15.</title>
        <authorList>
            <person name="Wang G."/>
        </authorList>
    </citation>
    <scope>NUCLEOTIDE SEQUENCE [LARGE SCALE GENOMIC DNA]</scope>
    <source>
        <strain evidence="2 3">GYP-15</strain>
    </source>
</reference>
<dbReference type="OrthoDB" id="9182237at2"/>
<accession>A0A545T765</accession>
<keyword evidence="1" id="KW-1133">Transmembrane helix</keyword>
<dbReference type="RefSeq" id="WP_142943160.1">
    <property type="nucleotide sequence ID" value="NZ_VIKR01000004.1"/>
</dbReference>
<dbReference type="EMBL" id="VIKR01000004">
    <property type="protein sequence ID" value="TQV73022.1"/>
    <property type="molecule type" value="Genomic_DNA"/>
</dbReference>
<proteinExistence type="predicted"/>
<dbReference type="PANTHER" id="PTHR38602">
    <property type="entry name" value="INNER MEMBRANE PROTEIN-RELATED"/>
    <property type="match status" value="1"/>
</dbReference>
<protein>
    <submittedName>
        <fullName evidence="2">DUF2065 domain-containing protein</fullName>
    </submittedName>
</protein>
<dbReference type="Pfam" id="PF09838">
    <property type="entry name" value="DUF2065"/>
    <property type="match status" value="1"/>
</dbReference>
<name>A0A545T765_9GAMM</name>